<gene>
    <name evidence="6" type="ORF">DX116_12755</name>
</gene>
<feature type="region of interest" description="Disordered" evidence="4">
    <location>
        <begin position="1"/>
        <end position="30"/>
    </location>
</feature>
<keyword evidence="2 6" id="KW-0489">Methyltransferase</keyword>
<dbReference type="GO" id="GO:0006396">
    <property type="term" value="P:RNA processing"/>
    <property type="evidence" value="ECO:0007669"/>
    <property type="project" value="InterPro"/>
</dbReference>
<dbReference type="OrthoDB" id="9794400at2"/>
<dbReference type="SUPFAM" id="SSF75217">
    <property type="entry name" value="alpha/beta knot"/>
    <property type="match status" value="1"/>
</dbReference>
<dbReference type="SUPFAM" id="SSF55315">
    <property type="entry name" value="L30e-like"/>
    <property type="match status" value="1"/>
</dbReference>
<dbReference type="GO" id="GO:0032259">
    <property type="term" value="P:methylation"/>
    <property type="evidence" value="ECO:0007669"/>
    <property type="project" value="UniProtKB-KW"/>
</dbReference>
<evidence type="ECO:0000256" key="1">
    <source>
        <dbReference type="ARBA" id="ARBA00007228"/>
    </source>
</evidence>
<feature type="domain" description="RNA 2-O ribose methyltransferase substrate binding" evidence="5">
    <location>
        <begin position="55"/>
        <end position="129"/>
    </location>
</feature>
<dbReference type="GO" id="GO:0005737">
    <property type="term" value="C:cytoplasm"/>
    <property type="evidence" value="ECO:0007669"/>
    <property type="project" value="UniProtKB-ARBA"/>
</dbReference>
<dbReference type="EMBL" id="QUBR01000002">
    <property type="protein sequence ID" value="REK70045.1"/>
    <property type="molecule type" value="Genomic_DNA"/>
</dbReference>
<dbReference type="InterPro" id="IPR013123">
    <property type="entry name" value="SpoU_subst-bd"/>
</dbReference>
<dbReference type="GO" id="GO:0008173">
    <property type="term" value="F:RNA methyltransferase activity"/>
    <property type="evidence" value="ECO:0007669"/>
    <property type="project" value="InterPro"/>
</dbReference>
<dbReference type="Pfam" id="PF22435">
    <property type="entry name" value="MRM3-like_sub_bind"/>
    <property type="match status" value="1"/>
</dbReference>
<dbReference type="CDD" id="cd18095">
    <property type="entry name" value="SpoU-like_rRNA-MTase"/>
    <property type="match status" value="1"/>
</dbReference>
<dbReference type="InterPro" id="IPR029028">
    <property type="entry name" value="Alpha/beta_knot_MTases"/>
</dbReference>
<dbReference type="Proteomes" id="UP000265581">
    <property type="component" value="Unassembled WGS sequence"/>
</dbReference>
<dbReference type="InterPro" id="IPR029064">
    <property type="entry name" value="Ribosomal_eL30-like_sf"/>
</dbReference>
<evidence type="ECO:0000256" key="2">
    <source>
        <dbReference type="ARBA" id="ARBA00022603"/>
    </source>
</evidence>
<evidence type="ECO:0000256" key="3">
    <source>
        <dbReference type="ARBA" id="ARBA00022679"/>
    </source>
</evidence>
<evidence type="ECO:0000313" key="7">
    <source>
        <dbReference type="Proteomes" id="UP000265581"/>
    </source>
</evidence>
<name>A0A371P2B5_9ACTN</name>
<dbReference type="InterPro" id="IPR053888">
    <property type="entry name" value="MRM3-like_sub_bind"/>
</dbReference>
<comment type="similarity">
    <text evidence="1">Belongs to the class IV-like SAM-binding methyltransferase superfamily. RNA methyltransferase TrmH family.</text>
</comment>
<dbReference type="GO" id="GO:0003723">
    <property type="term" value="F:RNA binding"/>
    <property type="evidence" value="ECO:0007669"/>
    <property type="project" value="InterPro"/>
</dbReference>
<evidence type="ECO:0000313" key="6">
    <source>
        <dbReference type="EMBL" id="REK70045.1"/>
    </source>
</evidence>
<dbReference type="PANTHER" id="PTHR43191">
    <property type="entry name" value="RRNA METHYLTRANSFERASE 3"/>
    <property type="match status" value="1"/>
</dbReference>
<dbReference type="InterPro" id="IPR029026">
    <property type="entry name" value="tRNA_m1G_MTases_N"/>
</dbReference>
<evidence type="ECO:0000259" key="5">
    <source>
        <dbReference type="SMART" id="SM00967"/>
    </source>
</evidence>
<comment type="caution">
    <text evidence="6">The sequence shown here is derived from an EMBL/GenBank/DDBJ whole genome shotgun (WGS) entry which is preliminary data.</text>
</comment>
<dbReference type="Pfam" id="PF00588">
    <property type="entry name" value="SpoU_methylase"/>
    <property type="match status" value="1"/>
</dbReference>
<evidence type="ECO:0000256" key="4">
    <source>
        <dbReference type="SAM" id="MobiDB-lite"/>
    </source>
</evidence>
<dbReference type="AlphaFoldDB" id="A0A371P2B5"/>
<protein>
    <submittedName>
        <fullName evidence="6">RNA methyltransferase</fullName>
    </submittedName>
</protein>
<dbReference type="SMART" id="SM00967">
    <property type="entry name" value="SpoU_sub_bind"/>
    <property type="match status" value="1"/>
</dbReference>
<dbReference type="Gene3D" id="3.30.1330.30">
    <property type="match status" value="1"/>
</dbReference>
<organism evidence="6 7">
    <name type="scientific">Aeromicrobium endophyticum</name>
    <dbReference type="NCBI Taxonomy" id="2292704"/>
    <lineage>
        <taxon>Bacteria</taxon>
        <taxon>Bacillati</taxon>
        <taxon>Actinomycetota</taxon>
        <taxon>Actinomycetes</taxon>
        <taxon>Propionibacteriales</taxon>
        <taxon>Nocardioidaceae</taxon>
        <taxon>Aeromicrobium</taxon>
    </lineage>
</organism>
<proteinExistence type="inferred from homology"/>
<reference evidence="6 7" key="1">
    <citation type="submission" date="2018-08" db="EMBL/GenBank/DDBJ databases">
        <title>Aeromicrobium sp. M2KJ-4, whole genome shotgun sequence.</title>
        <authorList>
            <person name="Tuo L."/>
        </authorList>
    </citation>
    <scope>NUCLEOTIDE SEQUENCE [LARGE SCALE GENOMIC DNA]</scope>
    <source>
        <strain evidence="6 7">M2KJ-4</strain>
    </source>
</reference>
<sequence>MAPRPDRGCPPSSTHVVASPPPGDGTGELTVRSGRVKHAKRLATRAFRADRREFLAEGPQAVREALDHGGAVLEVFATASATEQHTDLVEAARRGEIEWHVVADEVVAAIADTVQPQGVVARCAMLDRPLATLLDRSPGFVVVCADIRDPGNAGAVIRCADAAGADGVVFVGDSVDPFNPKSVRATVGSLFHVPIAIERDVVTSLAALQAAGLTILAADGQGDVGLFDDDLDLRVPTAWLMGNEAWGLPDDVRSLADRVVAVPIFGRAESLNLATAAAVCLYATARARLDG</sequence>
<accession>A0A371P2B5</accession>
<dbReference type="InterPro" id="IPR001537">
    <property type="entry name" value="SpoU_MeTrfase"/>
</dbReference>
<keyword evidence="3 6" id="KW-0808">Transferase</keyword>
<dbReference type="Gene3D" id="3.40.1280.10">
    <property type="match status" value="1"/>
</dbReference>
<keyword evidence="7" id="KW-1185">Reference proteome</keyword>
<dbReference type="PANTHER" id="PTHR43191:SF2">
    <property type="entry name" value="RRNA METHYLTRANSFERASE 3, MITOCHONDRIAL"/>
    <property type="match status" value="1"/>
</dbReference>
<dbReference type="InterPro" id="IPR051259">
    <property type="entry name" value="rRNA_Methyltransferase"/>
</dbReference>